<evidence type="ECO:0000313" key="2">
    <source>
        <dbReference type="EMBL" id="RNA01716.1"/>
    </source>
</evidence>
<reference evidence="2 3" key="1">
    <citation type="journal article" date="2018" name="Sci. Rep.">
        <title>Genomic signatures of local adaptation to the degree of environmental predictability in rotifers.</title>
        <authorList>
            <person name="Franch-Gras L."/>
            <person name="Hahn C."/>
            <person name="Garcia-Roger E.M."/>
            <person name="Carmona M.J."/>
            <person name="Serra M."/>
            <person name="Gomez A."/>
        </authorList>
    </citation>
    <scope>NUCLEOTIDE SEQUENCE [LARGE SCALE GENOMIC DNA]</scope>
    <source>
        <strain evidence="2">HYR1</strain>
    </source>
</reference>
<dbReference type="Proteomes" id="UP000276133">
    <property type="component" value="Unassembled WGS sequence"/>
</dbReference>
<dbReference type="AlphaFoldDB" id="A0A3M7PRH9"/>
<keyword evidence="1" id="KW-0812">Transmembrane</keyword>
<feature type="transmembrane region" description="Helical" evidence="1">
    <location>
        <begin position="37"/>
        <end position="59"/>
    </location>
</feature>
<protein>
    <submittedName>
        <fullName evidence="2">Uncharacterized protein</fullName>
    </submittedName>
</protein>
<sequence length="181" mass="21506">MYGMLSLSTIPGYLVINCCYKTINFFYEFKSRKDKKIFIFSPIFVKIFIFCENIIFFCYQFKIKVIISKQIFEEITKNLKKRFDRIFKETTKNLYKNFDWSGKKLNLHDRYYFVLGSSDEHHWAVIFADQFGHIQVQIMLYGVLDKFAGKLGHLLLSQRCNGVKTSVHDNSFNIRIMIGEP</sequence>
<organism evidence="2 3">
    <name type="scientific">Brachionus plicatilis</name>
    <name type="common">Marine rotifer</name>
    <name type="synonym">Brachionus muelleri</name>
    <dbReference type="NCBI Taxonomy" id="10195"/>
    <lineage>
        <taxon>Eukaryota</taxon>
        <taxon>Metazoa</taxon>
        <taxon>Spiralia</taxon>
        <taxon>Gnathifera</taxon>
        <taxon>Rotifera</taxon>
        <taxon>Eurotatoria</taxon>
        <taxon>Monogononta</taxon>
        <taxon>Pseudotrocha</taxon>
        <taxon>Ploima</taxon>
        <taxon>Brachionidae</taxon>
        <taxon>Brachionus</taxon>
    </lineage>
</organism>
<comment type="caution">
    <text evidence="2">The sequence shown here is derived from an EMBL/GenBank/DDBJ whole genome shotgun (WGS) entry which is preliminary data.</text>
</comment>
<evidence type="ECO:0000256" key="1">
    <source>
        <dbReference type="SAM" id="Phobius"/>
    </source>
</evidence>
<keyword evidence="1" id="KW-1133">Transmembrane helix</keyword>
<keyword evidence="3" id="KW-1185">Reference proteome</keyword>
<name>A0A3M7PRH9_BRAPC</name>
<keyword evidence="1" id="KW-0472">Membrane</keyword>
<gene>
    <name evidence="2" type="ORF">BpHYR1_015595</name>
</gene>
<proteinExistence type="predicted"/>
<accession>A0A3M7PRH9</accession>
<evidence type="ECO:0000313" key="3">
    <source>
        <dbReference type="Proteomes" id="UP000276133"/>
    </source>
</evidence>
<dbReference type="EMBL" id="REGN01009191">
    <property type="protein sequence ID" value="RNA01716.1"/>
    <property type="molecule type" value="Genomic_DNA"/>
</dbReference>